<accession>A0A7T0PX69</accession>
<keyword evidence="1" id="KW-0472">Membrane</keyword>
<evidence type="ECO:0000256" key="1">
    <source>
        <dbReference type="SAM" id="Phobius"/>
    </source>
</evidence>
<keyword evidence="1" id="KW-0812">Transmembrane</keyword>
<keyword evidence="1" id="KW-1133">Transmembrane helix</keyword>
<evidence type="ECO:0000313" key="2">
    <source>
        <dbReference type="EMBL" id="QPL05570.1"/>
    </source>
</evidence>
<proteinExistence type="predicted"/>
<feature type="transmembrane region" description="Helical" evidence="1">
    <location>
        <begin position="32"/>
        <end position="51"/>
    </location>
</feature>
<keyword evidence="3" id="KW-1185">Reference proteome</keyword>
<gene>
    <name evidence="2" type="ORF">ID810_00805</name>
</gene>
<dbReference type="Proteomes" id="UP000594637">
    <property type="component" value="Chromosome"/>
</dbReference>
<dbReference type="RefSeq" id="WP_166857009.1">
    <property type="nucleotide sequence ID" value="NZ_CP063989.1"/>
</dbReference>
<feature type="transmembrane region" description="Helical" evidence="1">
    <location>
        <begin position="7"/>
        <end position="26"/>
    </location>
</feature>
<sequence length="56" mass="5967">METKRNPWFISMLVGVAIFMFGLTVLGSPLLLGVGDIIALVSGLVVLFQALTSSRS</sequence>
<dbReference type="EMBL" id="CP063989">
    <property type="protein sequence ID" value="QPL05570.1"/>
    <property type="molecule type" value="Genomic_DNA"/>
</dbReference>
<organism evidence="2 3">
    <name type="scientific">Actinomyces respiraculi</name>
    <dbReference type="NCBI Taxonomy" id="2744574"/>
    <lineage>
        <taxon>Bacteria</taxon>
        <taxon>Bacillati</taxon>
        <taxon>Actinomycetota</taxon>
        <taxon>Actinomycetes</taxon>
        <taxon>Actinomycetales</taxon>
        <taxon>Actinomycetaceae</taxon>
        <taxon>Actinomyces</taxon>
    </lineage>
</organism>
<name>A0A7T0PX69_9ACTO</name>
<reference evidence="2 3" key="1">
    <citation type="submission" date="2020-11" db="EMBL/GenBank/DDBJ databases">
        <title>Actinomyces sp. ZJ750.</title>
        <authorList>
            <person name="Zhou J."/>
        </authorList>
    </citation>
    <scope>NUCLEOTIDE SEQUENCE [LARGE SCALE GENOMIC DNA]</scope>
    <source>
        <strain evidence="2 3">ZJ750</strain>
    </source>
</reference>
<evidence type="ECO:0000313" key="3">
    <source>
        <dbReference type="Proteomes" id="UP000594637"/>
    </source>
</evidence>
<dbReference type="KEGG" id="arep:ID810_00805"/>
<dbReference type="AlphaFoldDB" id="A0A7T0PX69"/>
<protein>
    <submittedName>
        <fullName evidence="2">Uncharacterized protein</fullName>
    </submittedName>
</protein>